<keyword evidence="5 8" id="KW-0472">Membrane</keyword>
<keyword evidence="2" id="KW-0813">Transport</keyword>
<dbReference type="PANTHER" id="PTHR33445:SF2">
    <property type="entry name" value="ATP SYNTHASE SUBUNIT B', CHLOROPLASTIC"/>
    <property type="match status" value="1"/>
</dbReference>
<keyword evidence="3" id="KW-0375">Hydrogen ion transport</keyword>
<comment type="caution">
    <text evidence="9">The sequence shown here is derived from an EMBL/GenBank/DDBJ whole genome shotgun (WGS) entry which is preliminary data.</text>
</comment>
<keyword evidence="7" id="KW-0175">Coiled coil</keyword>
<feature type="transmembrane region" description="Helical" evidence="8">
    <location>
        <begin position="6"/>
        <end position="27"/>
    </location>
</feature>
<dbReference type="PANTHER" id="PTHR33445">
    <property type="entry name" value="ATP SYNTHASE SUBUNIT B', CHLOROPLASTIC"/>
    <property type="match status" value="1"/>
</dbReference>
<sequence>MGMDATTFILEIVNFLVLLWLMTRFLYRPLQAAIAKRQQQDAEARQSLQAARAELEAQRAQLAAQQADQEGLRDAAHRQLAVEIEAERTRQLAKLDVELDAERARAEARLAARLAQQAQQQDVAAAQRAQTFLRGYLERLAGPELEQAIIRLFLADLAALPEERRSQLLGSAAAVIEVTSAYETAEPLRREVETALTVQLGTASGFRWQQEPALIAGLAVRLNGHLLEASLAKSLEAFHTSSLAPNQV</sequence>
<keyword evidence="4" id="KW-0406">Ion transport</keyword>
<dbReference type="InterPro" id="IPR000711">
    <property type="entry name" value="ATPase_OSCP/dsu"/>
</dbReference>
<dbReference type="EMBL" id="JAUEDK010000039">
    <property type="protein sequence ID" value="MDN0076685.1"/>
    <property type="molecule type" value="Genomic_DNA"/>
</dbReference>
<keyword evidence="10" id="KW-1185">Reference proteome</keyword>
<reference evidence="9" key="1">
    <citation type="submission" date="2023-06" db="EMBL/GenBank/DDBJ databases">
        <authorList>
            <person name="Zhang S."/>
        </authorList>
    </citation>
    <scope>NUCLEOTIDE SEQUENCE</scope>
    <source>
        <strain evidence="9">SG2303</strain>
    </source>
</reference>
<dbReference type="Pfam" id="PF00213">
    <property type="entry name" value="OSCP"/>
    <property type="match status" value="1"/>
</dbReference>
<evidence type="ECO:0000256" key="7">
    <source>
        <dbReference type="SAM" id="Coils"/>
    </source>
</evidence>
<gene>
    <name evidence="9" type="ORF">QU481_17645</name>
</gene>
<organism evidence="9 10">
    <name type="scientific">Crenobacter oryzisoli</name>
    <dbReference type="NCBI Taxonomy" id="3056844"/>
    <lineage>
        <taxon>Bacteria</taxon>
        <taxon>Pseudomonadati</taxon>
        <taxon>Pseudomonadota</taxon>
        <taxon>Betaproteobacteria</taxon>
        <taxon>Neisseriales</taxon>
        <taxon>Neisseriaceae</taxon>
        <taxon>Crenobacter</taxon>
    </lineage>
</organism>
<feature type="coiled-coil region" evidence="7">
    <location>
        <begin position="41"/>
        <end position="75"/>
    </location>
</feature>
<dbReference type="InterPro" id="IPR050059">
    <property type="entry name" value="ATP_synthase_B_chain"/>
</dbReference>
<evidence type="ECO:0000256" key="2">
    <source>
        <dbReference type="ARBA" id="ARBA00022448"/>
    </source>
</evidence>
<dbReference type="Proteomes" id="UP001168540">
    <property type="component" value="Unassembled WGS sequence"/>
</dbReference>
<evidence type="ECO:0000256" key="3">
    <source>
        <dbReference type="ARBA" id="ARBA00022781"/>
    </source>
</evidence>
<name>A0ABT7XSH7_9NEIS</name>
<keyword evidence="6" id="KW-0066">ATP synthesis</keyword>
<comment type="subcellular location">
    <subcellularLocation>
        <location evidence="1">Membrane</location>
    </subcellularLocation>
</comment>
<evidence type="ECO:0000256" key="4">
    <source>
        <dbReference type="ARBA" id="ARBA00023065"/>
    </source>
</evidence>
<evidence type="ECO:0000256" key="1">
    <source>
        <dbReference type="ARBA" id="ARBA00004370"/>
    </source>
</evidence>
<keyword evidence="8" id="KW-0812">Transmembrane</keyword>
<evidence type="ECO:0000256" key="8">
    <source>
        <dbReference type="SAM" id="Phobius"/>
    </source>
</evidence>
<proteinExistence type="predicted"/>
<evidence type="ECO:0000256" key="5">
    <source>
        <dbReference type="ARBA" id="ARBA00023136"/>
    </source>
</evidence>
<keyword evidence="8" id="KW-1133">Transmembrane helix</keyword>
<evidence type="ECO:0000256" key="6">
    <source>
        <dbReference type="ARBA" id="ARBA00023310"/>
    </source>
</evidence>
<evidence type="ECO:0000313" key="9">
    <source>
        <dbReference type="EMBL" id="MDN0076685.1"/>
    </source>
</evidence>
<dbReference type="RefSeq" id="WP_289831335.1">
    <property type="nucleotide sequence ID" value="NZ_JAUEDK010000039.1"/>
</dbReference>
<evidence type="ECO:0000313" key="10">
    <source>
        <dbReference type="Proteomes" id="UP001168540"/>
    </source>
</evidence>
<protein>
    <submittedName>
        <fullName evidence="9">F0F1 ATP synthase subunit delta</fullName>
    </submittedName>
</protein>
<accession>A0ABT7XSH7</accession>